<name>A0A024G9T4_9STRA</name>
<evidence type="ECO:0000313" key="3">
    <source>
        <dbReference type="Proteomes" id="UP000053237"/>
    </source>
</evidence>
<dbReference type="PROSITE" id="PS50908">
    <property type="entry name" value="RWD"/>
    <property type="match status" value="1"/>
</dbReference>
<dbReference type="Proteomes" id="UP000053237">
    <property type="component" value="Unassembled WGS sequence"/>
</dbReference>
<dbReference type="PANTHER" id="PTHR15955:SF8">
    <property type="entry name" value="RWD DOMAIN-CONTAINING PROTEIN 2B-RELATED"/>
    <property type="match status" value="1"/>
</dbReference>
<dbReference type="InterPro" id="IPR006575">
    <property type="entry name" value="RWD_dom"/>
</dbReference>
<dbReference type="InterPro" id="IPR016135">
    <property type="entry name" value="UBQ-conjugating_enzyme/RWD"/>
</dbReference>
<dbReference type="STRING" id="65357.A0A024G9T4"/>
<dbReference type="CDD" id="cd24163">
    <property type="entry name" value="RWDD2_C"/>
    <property type="match status" value="1"/>
</dbReference>
<dbReference type="SUPFAM" id="SSF54495">
    <property type="entry name" value="UBC-like"/>
    <property type="match status" value="1"/>
</dbReference>
<feature type="domain" description="RWD" evidence="1">
    <location>
        <begin position="9"/>
        <end position="126"/>
    </location>
</feature>
<dbReference type="Pfam" id="PF05773">
    <property type="entry name" value="RWD"/>
    <property type="match status" value="1"/>
</dbReference>
<evidence type="ECO:0000313" key="2">
    <source>
        <dbReference type="EMBL" id="CCI43389.1"/>
    </source>
</evidence>
<dbReference type="InParanoid" id="A0A024G9T4"/>
<sequence>MEHLRSQYEELLVLQSMFDRSTELEFDEEDLNLLSDVENHQQSRDNFRFAIHCKDMEYEGSIPILRLEYPQKYPEESVRFEVYHPPLPRVWIEALREELKQVATNAVGKVVVLDLYQRMCSILEKAHADLSMKRQSKDLMRTNMIRHRDTRCQTMTRRGEPILGRRAIYFHHIAAESKRHALVNWAKELRLGGYSKIGWPGIVIVEGCEQNVQEYVRMVQRLRWKQMVVRGEQVELSSPDGAELYGGDDGDFNDADAILYRMRKFKQSFKELPMDGISTLAQICTDAGLKDLFLTTMKIYNVTPQMGIFDLQQINDGSDVGRNK</sequence>
<comment type="caution">
    <text evidence="2">The sequence shown here is derived from an EMBL/GenBank/DDBJ whole genome shotgun (WGS) entry which is preliminary data.</text>
</comment>
<keyword evidence="3" id="KW-1185">Reference proteome</keyword>
<dbReference type="InterPro" id="IPR017359">
    <property type="entry name" value="Phi-like"/>
</dbReference>
<gene>
    <name evidence="2" type="ORF">BN9_041730</name>
</gene>
<dbReference type="InterPro" id="IPR059181">
    <property type="entry name" value="RWDD2A-B_C"/>
</dbReference>
<organism evidence="2 3">
    <name type="scientific">Albugo candida</name>
    <dbReference type="NCBI Taxonomy" id="65357"/>
    <lineage>
        <taxon>Eukaryota</taxon>
        <taxon>Sar</taxon>
        <taxon>Stramenopiles</taxon>
        <taxon>Oomycota</taxon>
        <taxon>Peronosporomycetes</taxon>
        <taxon>Albuginales</taxon>
        <taxon>Albuginaceae</taxon>
        <taxon>Albugo</taxon>
    </lineage>
</organism>
<dbReference type="Gene3D" id="3.10.110.10">
    <property type="entry name" value="Ubiquitin Conjugating Enzyme"/>
    <property type="match status" value="1"/>
</dbReference>
<dbReference type="AlphaFoldDB" id="A0A024G9T4"/>
<accession>A0A024G9T4</accession>
<proteinExistence type="predicted"/>
<dbReference type="OrthoDB" id="432412at2759"/>
<dbReference type="InterPro" id="IPR010541">
    <property type="entry name" value="Prp3_C"/>
</dbReference>
<reference evidence="2 3" key="1">
    <citation type="submission" date="2012-05" db="EMBL/GenBank/DDBJ databases">
        <title>Recombination and specialization in a pathogen metapopulation.</title>
        <authorList>
            <person name="Gardiner A."/>
            <person name="Kemen E."/>
            <person name="Schultz-Larsen T."/>
            <person name="MacLean D."/>
            <person name="Van Oosterhout C."/>
            <person name="Jones J.D.G."/>
        </authorList>
    </citation>
    <scope>NUCLEOTIDE SEQUENCE [LARGE SCALE GENOMIC DNA]</scope>
    <source>
        <strain evidence="2 3">Ac Nc2</strain>
    </source>
</reference>
<dbReference type="Pfam" id="PF06544">
    <property type="entry name" value="Prp3_C"/>
    <property type="match status" value="1"/>
</dbReference>
<dbReference type="EMBL" id="CAIX01000048">
    <property type="protein sequence ID" value="CCI43389.1"/>
    <property type="molecule type" value="Genomic_DNA"/>
</dbReference>
<evidence type="ECO:0000259" key="1">
    <source>
        <dbReference type="PROSITE" id="PS50908"/>
    </source>
</evidence>
<dbReference type="PANTHER" id="PTHR15955">
    <property type="entry name" value="RWD DOMAIN CONTAINING PROTEIN 2"/>
    <property type="match status" value="1"/>
</dbReference>
<protein>
    <recommendedName>
        <fullName evidence="1">RWD domain-containing protein</fullName>
    </recommendedName>
</protein>